<keyword evidence="2" id="KW-1185">Reference proteome</keyword>
<dbReference type="Pfam" id="PF02566">
    <property type="entry name" value="OsmC"/>
    <property type="match status" value="1"/>
</dbReference>
<dbReference type="Gene3D" id="3.30.300.20">
    <property type="match status" value="1"/>
</dbReference>
<evidence type="ECO:0000313" key="1">
    <source>
        <dbReference type="EMBL" id="SDB28712.1"/>
    </source>
</evidence>
<dbReference type="OrthoDB" id="9795405at2"/>
<accession>A0A1G6C7B2</accession>
<dbReference type="InterPro" id="IPR003718">
    <property type="entry name" value="OsmC/Ohr_fam"/>
</dbReference>
<dbReference type="PANTHER" id="PTHR42830">
    <property type="entry name" value="OSMOTICALLY INDUCIBLE FAMILY PROTEIN"/>
    <property type="match status" value="1"/>
</dbReference>
<reference evidence="1 2" key="1">
    <citation type="submission" date="2016-10" db="EMBL/GenBank/DDBJ databases">
        <authorList>
            <person name="de Groot N.N."/>
        </authorList>
    </citation>
    <scope>NUCLEOTIDE SEQUENCE [LARGE SCALE GENOMIC DNA]</scope>
    <source>
        <strain evidence="1 2">ATCC 35022</strain>
    </source>
</reference>
<dbReference type="InterPro" id="IPR036102">
    <property type="entry name" value="OsmC/Ohrsf"/>
</dbReference>
<dbReference type="PANTHER" id="PTHR42830:SF2">
    <property type="entry name" value="OSMC_OHR FAMILY PROTEIN"/>
    <property type="match status" value="1"/>
</dbReference>
<dbReference type="InterPro" id="IPR052707">
    <property type="entry name" value="OsmC_Ohr_Peroxiredoxin"/>
</dbReference>
<dbReference type="RefSeq" id="WP_090876431.1">
    <property type="nucleotide sequence ID" value="NZ_FMXQ01000004.1"/>
</dbReference>
<protein>
    <submittedName>
        <fullName evidence="1">Organic hydroperoxide reductase OsmC/OhrA</fullName>
    </submittedName>
</protein>
<dbReference type="Proteomes" id="UP000199071">
    <property type="component" value="Unassembled WGS sequence"/>
</dbReference>
<gene>
    <name evidence="1" type="ORF">SAMN02982931_02144</name>
</gene>
<sequence>MAQPHLYRATVTWQRDAEDDFARGRYSRRHLWHFDGGIALAASASPLVVPKPWSAEDAVDPEEAFIASLSSCHMLTFLDIARRGGFVVERYQDEAEGEMAKNAEGRFWISQVTLRPRIVFSDAGAPDAAESERLHHAAHEACFIANSVLTEVRVEPAGP</sequence>
<evidence type="ECO:0000313" key="2">
    <source>
        <dbReference type="Proteomes" id="UP000199071"/>
    </source>
</evidence>
<dbReference type="SUPFAM" id="SSF82784">
    <property type="entry name" value="OsmC-like"/>
    <property type="match status" value="1"/>
</dbReference>
<organism evidence="1 2">
    <name type="scientific">Bauldia litoralis</name>
    <dbReference type="NCBI Taxonomy" id="665467"/>
    <lineage>
        <taxon>Bacteria</taxon>
        <taxon>Pseudomonadati</taxon>
        <taxon>Pseudomonadota</taxon>
        <taxon>Alphaproteobacteria</taxon>
        <taxon>Hyphomicrobiales</taxon>
        <taxon>Kaistiaceae</taxon>
        <taxon>Bauldia</taxon>
    </lineage>
</organism>
<proteinExistence type="predicted"/>
<name>A0A1G6C7B2_9HYPH</name>
<dbReference type="EMBL" id="FMXQ01000004">
    <property type="protein sequence ID" value="SDB28712.1"/>
    <property type="molecule type" value="Genomic_DNA"/>
</dbReference>
<dbReference type="AlphaFoldDB" id="A0A1G6C7B2"/>
<dbReference type="InterPro" id="IPR015946">
    <property type="entry name" value="KH_dom-like_a/b"/>
</dbReference>
<dbReference type="STRING" id="665467.SAMN02982931_02144"/>